<feature type="compositionally biased region" description="Basic residues" evidence="1">
    <location>
        <begin position="99"/>
        <end position="116"/>
    </location>
</feature>
<comment type="caution">
    <text evidence="2">The sequence shown here is derived from an EMBL/GenBank/DDBJ whole genome shotgun (WGS) entry which is preliminary data.</text>
</comment>
<proteinExistence type="predicted"/>
<accession>A0A1G2K578</accession>
<dbReference type="Proteomes" id="UP000177152">
    <property type="component" value="Unassembled WGS sequence"/>
</dbReference>
<evidence type="ECO:0000313" key="2">
    <source>
        <dbReference type="EMBL" id="OGZ93640.1"/>
    </source>
</evidence>
<protein>
    <submittedName>
        <fullName evidence="2">Uncharacterized protein</fullName>
    </submittedName>
</protein>
<dbReference type="EMBL" id="MHQC01000056">
    <property type="protein sequence ID" value="OGZ93640.1"/>
    <property type="molecule type" value="Genomic_DNA"/>
</dbReference>
<dbReference type="AlphaFoldDB" id="A0A1G2K578"/>
<evidence type="ECO:0000256" key="1">
    <source>
        <dbReference type="SAM" id="MobiDB-lite"/>
    </source>
</evidence>
<evidence type="ECO:0000313" key="3">
    <source>
        <dbReference type="Proteomes" id="UP000177152"/>
    </source>
</evidence>
<sequence>MEIDKKRIFRKDPHLHSREHVLADDLSRMLDEPKKFARYLGIAYLYDETDLRSLAKRILEKIDLPAEARGRYFFACLKGLALTRQKRPSKGTPRVSLQKTKKQHGRTTPSHSKRAK</sequence>
<organism evidence="2 3">
    <name type="scientific">Candidatus Sungbacteria bacterium RIFCSPHIGHO2_01_FULL_47_32</name>
    <dbReference type="NCBI Taxonomy" id="1802264"/>
    <lineage>
        <taxon>Bacteria</taxon>
        <taxon>Candidatus Sungiibacteriota</taxon>
    </lineage>
</organism>
<name>A0A1G2K578_9BACT</name>
<gene>
    <name evidence="2" type="ORF">A2633_04775</name>
</gene>
<feature type="region of interest" description="Disordered" evidence="1">
    <location>
        <begin position="85"/>
        <end position="116"/>
    </location>
</feature>
<reference evidence="2 3" key="1">
    <citation type="journal article" date="2016" name="Nat. Commun.">
        <title>Thousands of microbial genomes shed light on interconnected biogeochemical processes in an aquifer system.</title>
        <authorList>
            <person name="Anantharaman K."/>
            <person name="Brown C.T."/>
            <person name="Hug L.A."/>
            <person name="Sharon I."/>
            <person name="Castelle C.J."/>
            <person name="Probst A.J."/>
            <person name="Thomas B.C."/>
            <person name="Singh A."/>
            <person name="Wilkins M.J."/>
            <person name="Karaoz U."/>
            <person name="Brodie E.L."/>
            <person name="Williams K.H."/>
            <person name="Hubbard S.S."/>
            <person name="Banfield J.F."/>
        </authorList>
    </citation>
    <scope>NUCLEOTIDE SEQUENCE [LARGE SCALE GENOMIC DNA]</scope>
</reference>